<comment type="subcellular location">
    <subcellularLocation>
        <location evidence="1">Cytoplasm</location>
    </subcellularLocation>
</comment>
<comment type="caution">
    <text evidence="8">The sequence shown here is derived from an EMBL/GenBank/DDBJ whole genome shotgun (WGS) entry which is preliminary data.</text>
</comment>
<keyword evidence="5" id="KW-0067">ATP-binding</keyword>
<gene>
    <name evidence="8" type="ORF">MFLO_03405</name>
</gene>
<dbReference type="RefSeq" id="WP_036096293.1">
    <property type="nucleotide sequence ID" value="NZ_AODF01000005.1"/>
</dbReference>
<dbReference type="SUPFAM" id="SSF52540">
    <property type="entry name" value="P-loop containing nucleoside triphosphate hydrolases"/>
    <property type="match status" value="1"/>
</dbReference>
<dbReference type="PANTHER" id="PTHR30473">
    <property type="entry name" value="PROTEIN PHOH"/>
    <property type="match status" value="1"/>
</dbReference>
<keyword evidence="9" id="KW-1185">Reference proteome</keyword>
<dbReference type="PANTHER" id="PTHR30473:SF1">
    <property type="entry name" value="PHOH-LIKE PROTEIN"/>
    <property type="match status" value="1"/>
</dbReference>
<evidence type="ECO:0000256" key="6">
    <source>
        <dbReference type="ARBA" id="ARBA00039970"/>
    </source>
</evidence>
<evidence type="ECO:0000259" key="7">
    <source>
        <dbReference type="Pfam" id="PF02562"/>
    </source>
</evidence>
<keyword evidence="3" id="KW-0963">Cytoplasm</keyword>
<feature type="domain" description="PhoH-like protein" evidence="7">
    <location>
        <begin position="113"/>
        <end position="316"/>
    </location>
</feature>
<proteinExistence type="inferred from homology"/>
<evidence type="ECO:0000256" key="1">
    <source>
        <dbReference type="ARBA" id="ARBA00004496"/>
    </source>
</evidence>
<evidence type="ECO:0000313" key="9">
    <source>
        <dbReference type="Proteomes" id="UP000019249"/>
    </source>
</evidence>
<reference evidence="8 9" key="1">
    <citation type="journal article" date="2014" name="Int. J. Syst. Evol. Microbiol.">
        <title>Listeria floridensis sp. nov., Listeria aquatica sp. nov., Listeria cornellensis sp. nov., Listeria riparia sp. nov. and Listeria grandensis sp. nov., from agricultural and natural environments.</title>
        <authorList>
            <person name="den Bakker H.C."/>
            <person name="Warchocki S."/>
            <person name="Wright E.M."/>
            <person name="Allred A.F."/>
            <person name="Ahlstrom C."/>
            <person name="Manuel C.S."/>
            <person name="Stasiewicz M.J."/>
            <person name="Burrell A."/>
            <person name="Roof S."/>
            <person name="Strawn L."/>
            <person name="Fortes E.D."/>
            <person name="Nightingale K.K."/>
            <person name="Kephart D."/>
            <person name="Wiedmann M."/>
        </authorList>
    </citation>
    <scope>NUCLEOTIDE SEQUENCE [LARGE SCALE GENOMIC DNA]</scope>
    <source>
        <strain evidence="8 9">FSL S10-1187</strain>
    </source>
</reference>
<dbReference type="Pfam" id="PF02562">
    <property type="entry name" value="PhoH"/>
    <property type="match status" value="1"/>
</dbReference>
<evidence type="ECO:0000256" key="2">
    <source>
        <dbReference type="ARBA" id="ARBA00010393"/>
    </source>
</evidence>
<evidence type="ECO:0000256" key="5">
    <source>
        <dbReference type="ARBA" id="ARBA00022840"/>
    </source>
</evidence>
<evidence type="ECO:0000256" key="4">
    <source>
        <dbReference type="ARBA" id="ARBA00022741"/>
    </source>
</evidence>
<comment type="similarity">
    <text evidence="2">Belongs to the PhoH family.</text>
</comment>
<sequence>MQNESYKETIELTEEIDARDLFGNQDAHLDILEESFDVKIVSRGGDVLVTGEPENVKHTRHVLHALFSVLKRGDHLDGRDVAQAIKMENGGTLEYFGTLFDDEITKNTNGKPIRPKTFGQREYIQMVRRFDIVFGIGPAGTGKTYLAVVMAVDAWKKGKVSKIILTRPAVEAGESLGFLPGDLKEKVDPYLRPVYDALYDILGVEHTTRLMERGVIEIAPLAYMRGRTLDHAFVILDEAQNTTIAQMKMFLTRLGYDSKMIVNGDMTQIDLPKGVVSGLVNAEQVLNHVKNIGFVYFEHHDVVRHPLVAEIIKAYERN</sequence>
<dbReference type="Gene3D" id="3.40.50.300">
    <property type="entry name" value="P-loop containing nucleotide triphosphate hydrolases"/>
    <property type="match status" value="1"/>
</dbReference>
<dbReference type="InterPro" id="IPR051451">
    <property type="entry name" value="PhoH2-like"/>
</dbReference>
<organism evidence="8 9">
    <name type="scientific">Listeria floridensis FSL S10-1187</name>
    <dbReference type="NCBI Taxonomy" id="1265817"/>
    <lineage>
        <taxon>Bacteria</taxon>
        <taxon>Bacillati</taxon>
        <taxon>Bacillota</taxon>
        <taxon>Bacilli</taxon>
        <taxon>Bacillales</taxon>
        <taxon>Listeriaceae</taxon>
        <taxon>Listeria</taxon>
    </lineage>
</organism>
<dbReference type="Proteomes" id="UP000019249">
    <property type="component" value="Unassembled WGS sequence"/>
</dbReference>
<protein>
    <recommendedName>
        <fullName evidence="6">PhoH-like protein</fullName>
    </recommendedName>
</protein>
<evidence type="ECO:0000256" key="3">
    <source>
        <dbReference type="ARBA" id="ARBA00022490"/>
    </source>
</evidence>
<dbReference type="InterPro" id="IPR027417">
    <property type="entry name" value="P-loop_NTPase"/>
</dbReference>
<keyword evidence="4" id="KW-0547">Nucleotide-binding</keyword>
<evidence type="ECO:0000313" key="8">
    <source>
        <dbReference type="EMBL" id="EUJ33349.1"/>
    </source>
</evidence>
<dbReference type="EMBL" id="AODF01000005">
    <property type="protein sequence ID" value="EUJ33349.1"/>
    <property type="molecule type" value="Genomic_DNA"/>
</dbReference>
<name>A0ABN0RHN1_9LIST</name>
<accession>A0ABN0RHN1</accession>
<dbReference type="InterPro" id="IPR003714">
    <property type="entry name" value="PhoH"/>
</dbReference>